<evidence type="ECO:0000256" key="2">
    <source>
        <dbReference type="ARBA" id="ARBA00016013"/>
    </source>
</evidence>
<comment type="function">
    <text evidence="4">Required for flagellar hook formation. May act as a scaffolding protein.</text>
</comment>
<dbReference type="InterPro" id="IPR005648">
    <property type="entry name" value="FlgD"/>
</dbReference>
<gene>
    <name evidence="5" type="primary">flgD1</name>
    <name evidence="5" type="ordered locus">HCH_04072</name>
</gene>
<dbReference type="EMBL" id="CP000155">
    <property type="protein sequence ID" value="ABC30785.1"/>
    <property type="molecule type" value="Genomic_DNA"/>
</dbReference>
<dbReference type="STRING" id="349521.HCH_04072"/>
<evidence type="ECO:0000313" key="5">
    <source>
        <dbReference type="EMBL" id="ABC30785.1"/>
    </source>
</evidence>
<dbReference type="KEGG" id="hch:HCH_04072"/>
<evidence type="ECO:0000256" key="1">
    <source>
        <dbReference type="ARBA" id="ARBA00010577"/>
    </source>
</evidence>
<dbReference type="RefSeq" id="WP_011397852.1">
    <property type="nucleotide sequence ID" value="NC_007645.1"/>
</dbReference>
<dbReference type="OrthoDB" id="9785233at2"/>
<dbReference type="Proteomes" id="UP000000238">
    <property type="component" value="Chromosome"/>
</dbReference>
<keyword evidence="5" id="KW-0966">Cell projection</keyword>
<proteinExistence type="inferred from homology"/>
<keyword evidence="3" id="KW-1005">Bacterial flagellum biogenesis</keyword>
<dbReference type="eggNOG" id="COG1843">
    <property type="taxonomic scope" value="Bacteria"/>
</dbReference>
<dbReference type="GO" id="GO:0044781">
    <property type="term" value="P:bacterial-type flagellum organization"/>
    <property type="evidence" value="ECO:0007669"/>
    <property type="project" value="UniProtKB-KW"/>
</dbReference>
<evidence type="ECO:0000256" key="4">
    <source>
        <dbReference type="ARBA" id="ARBA00024746"/>
    </source>
</evidence>
<dbReference type="AlphaFoldDB" id="Q2SEY9"/>
<keyword evidence="5" id="KW-0969">Cilium</keyword>
<accession>Q2SEY9</accession>
<dbReference type="Pfam" id="PF03963">
    <property type="entry name" value="FlgD"/>
    <property type="match status" value="1"/>
</dbReference>
<keyword evidence="6" id="KW-1185">Reference proteome</keyword>
<protein>
    <recommendedName>
        <fullName evidence="2">Basal-body rod modification protein FlgD</fullName>
    </recommendedName>
</protein>
<reference evidence="5 6" key="1">
    <citation type="journal article" date="2005" name="Nucleic Acids Res.">
        <title>Genomic blueprint of Hahella chejuensis, a marine microbe producing an algicidal agent.</title>
        <authorList>
            <person name="Jeong H."/>
            <person name="Yim J.H."/>
            <person name="Lee C."/>
            <person name="Choi S.-H."/>
            <person name="Park Y.K."/>
            <person name="Yoon S.H."/>
            <person name="Hur C.-G."/>
            <person name="Kang H.-Y."/>
            <person name="Kim D."/>
            <person name="Lee H.H."/>
            <person name="Park K.H."/>
            <person name="Park S.-H."/>
            <person name="Park H.-S."/>
            <person name="Lee H.K."/>
            <person name="Oh T.K."/>
            <person name="Kim J.F."/>
        </authorList>
    </citation>
    <scope>NUCLEOTIDE SEQUENCE [LARGE SCALE GENOMIC DNA]</scope>
    <source>
        <strain evidence="5 6">KCTC 2396</strain>
    </source>
</reference>
<evidence type="ECO:0000256" key="3">
    <source>
        <dbReference type="ARBA" id="ARBA00022795"/>
    </source>
</evidence>
<organism evidence="5 6">
    <name type="scientific">Hahella chejuensis (strain KCTC 2396)</name>
    <dbReference type="NCBI Taxonomy" id="349521"/>
    <lineage>
        <taxon>Bacteria</taxon>
        <taxon>Pseudomonadati</taxon>
        <taxon>Pseudomonadota</taxon>
        <taxon>Gammaproteobacteria</taxon>
        <taxon>Oceanospirillales</taxon>
        <taxon>Hahellaceae</taxon>
        <taxon>Hahella</taxon>
    </lineage>
</organism>
<sequence length="136" mass="14647">MAIDSIARVSAEAGGLKQNTVGIEDFLQIFLTQLTFQDPLEPVDNREFIAQLAQFSSLETATRTNENIEGLLDVQSVAQTVGLIGKTVQVNDDQGFAVGKVSTITFNNGKPEITLVQEDGTPIVGISPSRISLVRE</sequence>
<evidence type="ECO:0000313" key="6">
    <source>
        <dbReference type="Proteomes" id="UP000000238"/>
    </source>
</evidence>
<keyword evidence="5" id="KW-0282">Flagellum</keyword>
<dbReference type="HOGENOM" id="CLU_047535_1_1_6"/>
<name>Q2SEY9_HAHCH</name>
<comment type="similarity">
    <text evidence="1">Belongs to the FlgD family.</text>
</comment>